<keyword evidence="3" id="KW-0378">Hydrolase</keyword>
<dbReference type="PRINTS" id="PR00722">
    <property type="entry name" value="CHYMOTRYPSIN"/>
</dbReference>
<evidence type="ECO:0000256" key="1">
    <source>
        <dbReference type="ARBA" id="ARBA00023157"/>
    </source>
</evidence>
<keyword evidence="1" id="KW-1015">Disulfide bond</keyword>
<dbReference type="InterPro" id="IPR001314">
    <property type="entry name" value="Peptidase_S1A"/>
</dbReference>
<gene>
    <name evidence="3" type="ORF">EXU30_07485</name>
</gene>
<protein>
    <submittedName>
        <fullName evidence="3">Trypsin-like serine protease</fullName>
    </submittedName>
</protein>
<dbReference type="PANTHER" id="PTHR24253:SF153">
    <property type="entry name" value="SERINE PROTEASE HEPSIN"/>
    <property type="match status" value="1"/>
</dbReference>
<dbReference type="InterPro" id="IPR043504">
    <property type="entry name" value="Peptidase_S1_PA_chymotrypsin"/>
</dbReference>
<dbReference type="SMART" id="SM00020">
    <property type="entry name" value="Tryp_SPc"/>
    <property type="match status" value="1"/>
</dbReference>
<dbReference type="AlphaFoldDB" id="A0A411PMW9"/>
<keyword evidence="4" id="KW-1185">Reference proteome</keyword>
<dbReference type="OrthoDB" id="267336at2"/>
<reference evidence="3 4" key="1">
    <citation type="submission" date="2019-02" db="EMBL/GenBank/DDBJ databases">
        <title>Shewanella sp. D4-2 isolated from Dokdo Island.</title>
        <authorList>
            <person name="Baek K."/>
        </authorList>
    </citation>
    <scope>NUCLEOTIDE SEQUENCE [LARGE SCALE GENOMIC DNA]</scope>
    <source>
        <strain evidence="3 4">D4-2</strain>
    </source>
</reference>
<dbReference type="KEGG" id="smai:EXU30_07485"/>
<dbReference type="Proteomes" id="UP000291106">
    <property type="component" value="Chromosome"/>
</dbReference>
<evidence type="ECO:0000313" key="4">
    <source>
        <dbReference type="Proteomes" id="UP000291106"/>
    </source>
</evidence>
<dbReference type="Pfam" id="PF00089">
    <property type="entry name" value="Trypsin"/>
    <property type="match status" value="1"/>
</dbReference>
<dbReference type="SUPFAM" id="SSF50494">
    <property type="entry name" value="Trypsin-like serine proteases"/>
    <property type="match status" value="1"/>
</dbReference>
<feature type="domain" description="Peptidase S1" evidence="2">
    <location>
        <begin position="9"/>
        <end position="233"/>
    </location>
</feature>
<dbReference type="PROSITE" id="PS50240">
    <property type="entry name" value="TRYPSIN_DOM"/>
    <property type="match status" value="1"/>
</dbReference>
<dbReference type="GO" id="GO:0004252">
    <property type="term" value="F:serine-type endopeptidase activity"/>
    <property type="evidence" value="ECO:0007669"/>
    <property type="project" value="InterPro"/>
</dbReference>
<keyword evidence="3" id="KW-0645">Protease</keyword>
<name>A0A411PMW9_9GAMM</name>
<dbReference type="Gene3D" id="2.40.10.10">
    <property type="entry name" value="Trypsin-like serine proteases"/>
    <property type="match status" value="1"/>
</dbReference>
<sequence length="269" mass="29566">MVASVANAIVIRHDVPDNKYHAQPKDFPPLATLYNIGVHGTLIHPEWVVTAAHAVFCMNPGQKIKVGNQVVTIANRYSYPDYQLGDEHDIALLKLDSKVTSIEPADMFSETTEQGMVTWFIGVGGTGSGVDGQTISYKENNGKLRKAQNKIVSTTDTDIVYKFDKGAKGEALEGVSGNGDSGGPAYIKDGDKYVLLGVSSRADSWFYDVGEYGVTELYTRVSSYRDWMQQIISTDNESSRKQLATQNPFLHDNMKPESMNELCASIEVN</sequence>
<dbReference type="InterPro" id="IPR009003">
    <property type="entry name" value="Peptidase_S1_PA"/>
</dbReference>
<proteinExistence type="predicted"/>
<dbReference type="EMBL" id="CP036200">
    <property type="protein sequence ID" value="QBF84831.1"/>
    <property type="molecule type" value="Genomic_DNA"/>
</dbReference>
<evidence type="ECO:0000313" key="3">
    <source>
        <dbReference type="EMBL" id="QBF84831.1"/>
    </source>
</evidence>
<dbReference type="PANTHER" id="PTHR24253">
    <property type="entry name" value="TRANSMEMBRANE PROTEASE SERINE"/>
    <property type="match status" value="1"/>
</dbReference>
<evidence type="ECO:0000259" key="2">
    <source>
        <dbReference type="PROSITE" id="PS50240"/>
    </source>
</evidence>
<organism evidence="3 4">
    <name type="scientific">Shewanella maritima</name>
    <dbReference type="NCBI Taxonomy" id="2520507"/>
    <lineage>
        <taxon>Bacteria</taxon>
        <taxon>Pseudomonadati</taxon>
        <taxon>Pseudomonadota</taxon>
        <taxon>Gammaproteobacteria</taxon>
        <taxon>Alteromonadales</taxon>
        <taxon>Shewanellaceae</taxon>
        <taxon>Shewanella</taxon>
    </lineage>
</organism>
<accession>A0A411PMW9</accession>
<dbReference type="InterPro" id="IPR001254">
    <property type="entry name" value="Trypsin_dom"/>
</dbReference>
<dbReference type="GO" id="GO:0006508">
    <property type="term" value="P:proteolysis"/>
    <property type="evidence" value="ECO:0007669"/>
    <property type="project" value="UniProtKB-KW"/>
</dbReference>